<protein>
    <submittedName>
        <fullName evidence="2">Uncharacterized protein</fullName>
    </submittedName>
</protein>
<evidence type="ECO:0000256" key="1">
    <source>
        <dbReference type="SAM" id="SignalP"/>
    </source>
</evidence>
<accession>A0A1G8X0G2</accession>
<evidence type="ECO:0000313" key="3">
    <source>
        <dbReference type="Proteomes" id="UP000199580"/>
    </source>
</evidence>
<evidence type="ECO:0000313" key="2">
    <source>
        <dbReference type="EMBL" id="SDJ84129.1"/>
    </source>
</evidence>
<reference evidence="2 3" key="1">
    <citation type="submission" date="2016-10" db="EMBL/GenBank/DDBJ databases">
        <authorList>
            <person name="de Groot N.N."/>
        </authorList>
    </citation>
    <scope>NUCLEOTIDE SEQUENCE [LARGE SCALE GENOMIC DNA]</scope>
    <source>
        <strain evidence="2 3">CGMCC 1.10076</strain>
    </source>
</reference>
<dbReference type="AlphaFoldDB" id="A0A1G8X0G2"/>
<name>A0A1G8X0G2_9FLAO</name>
<feature type="chain" id="PRO_5011781624" evidence="1">
    <location>
        <begin position="22"/>
        <end position="184"/>
    </location>
</feature>
<keyword evidence="1" id="KW-0732">Signal</keyword>
<gene>
    <name evidence="2" type="ORF">SAMN04487935_2016</name>
</gene>
<feature type="signal peptide" evidence="1">
    <location>
        <begin position="1"/>
        <end position="21"/>
    </location>
</feature>
<sequence>MKNSIIYLGLALVTLFQNANAETTLVKGVSTNSNIAAAVKADQYQKSLLGEIVVGNNKKAPVEDAAIVNPSTVIASSTQKTVEEIIAEDRKITESNITNDGILYFSEKTTEEIIAADNQIIESSSAQEIQLLFIEKSIEDQIAADNSITESNVPTEAQALDFDLINRNSVLVKQTKNKQIVGMN</sequence>
<dbReference type="EMBL" id="FNEZ01000002">
    <property type="protein sequence ID" value="SDJ84129.1"/>
    <property type="molecule type" value="Genomic_DNA"/>
</dbReference>
<dbReference type="Proteomes" id="UP000199580">
    <property type="component" value="Unassembled WGS sequence"/>
</dbReference>
<proteinExistence type="predicted"/>
<dbReference type="RefSeq" id="WP_091394563.1">
    <property type="nucleotide sequence ID" value="NZ_BKAI01000005.1"/>
</dbReference>
<organism evidence="2 3">
    <name type="scientific">Flavobacterium noncentrifugens</name>
    <dbReference type="NCBI Taxonomy" id="1128970"/>
    <lineage>
        <taxon>Bacteria</taxon>
        <taxon>Pseudomonadati</taxon>
        <taxon>Bacteroidota</taxon>
        <taxon>Flavobacteriia</taxon>
        <taxon>Flavobacteriales</taxon>
        <taxon>Flavobacteriaceae</taxon>
        <taxon>Flavobacterium</taxon>
    </lineage>
</organism>
<keyword evidence="3" id="KW-1185">Reference proteome</keyword>